<evidence type="ECO:0000256" key="1">
    <source>
        <dbReference type="SAM" id="MobiDB-lite"/>
    </source>
</evidence>
<dbReference type="AlphaFoldDB" id="A0A383BT82"/>
<dbReference type="Gene3D" id="2.160.20.20">
    <property type="match status" value="1"/>
</dbReference>
<evidence type="ECO:0000313" key="2">
    <source>
        <dbReference type="EMBL" id="SVE23081.1"/>
    </source>
</evidence>
<protein>
    <submittedName>
        <fullName evidence="2">Uncharacterized protein</fullName>
    </submittedName>
</protein>
<feature type="region of interest" description="Disordered" evidence="1">
    <location>
        <begin position="225"/>
        <end position="244"/>
    </location>
</feature>
<gene>
    <name evidence="2" type="ORF">METZ01_LOCUS475935</name>
</gene>
<name>A0A383BT82_9ZZZZ</name>
<dbReference type="InterPro" id="IPR012332">
    <property type="entry name" value="Autotransporter_pectin_lyase_C"/>
</dbReference>
<reference evidence="2" key="1">
    <citation type="submission" date="2018-05" db="EMBL/GenBank/DDBJ databases">
        <authorList>
            <person name="Lanie J.A."/>
            <person name="Ng W.-L."/>
            <person name="Kazmierczak K.M."/>
            <person name="Andrzejewski T.M."/>
            <person name="Davidsen T.M."/>
            <person name="Wayne K.J."/>
            <person name="Tettelin H."/>
            <person name="Glass J.I."/>
            <person name="Rusch D."/>
            <person name="Podicherti R."/>
            <person name="Tsui H.-C.T."/>
            <person name="Winkler M.E."/>
        </authorList>
    </citation>
    <scope>NUCLEOTIDE SEQUENCE</scope>
</reference>
<feature type="non-terminal residue" evidence="2">
    <location>
        <position position="1"/>
    </location>
</feature>
<proteinExistence type="predicted"/>
<feature type="non-terminal residue" evidence="2">
    <location>
        <position position="244"/>
    </location>
</feature>
<accession>A0A383BT82</accession>
<sequence length="244" mass="25123">NLDLTAGTLEVGGTVSLDGINLGSGSLLRLNSDTVLSSSNPFELSTIDLQRHRLKLATEATDITLKGNLIIEIPGEEGFDTGNADLNVDGSLTVKTGFLSSSGGTLVFSGPAQFTPLSSALELKDTILDIRSSLQFSSLLRIEGNTGFVLNGNALNLSGASIELGGTLSLDGVSTDSSTHLKLLDDSSISSNGTIPLGRLLLNGHNLTLSTPETELSLLGLGLPETPDTSGATTGVEMNPVIDS</sequence>
<dbReference type="EMBL" id="UINC01203018">
    <property type="protein sequence ID" value="SVE23081.1"/>
    <property type="molecule type" value="Genomic_DNA"/>
</dbReference>
<organism evidence="2">
    <name type="scientific">marine metagenome</name>
    <dbReference type="NCBI Taxonomy" id="408172"/>
    <lineage>
        <taxon>unclassified sequences</taxon>
        <taxon>metagenomes</taxon>
        <taxon>ecological metagenomes</taxon>
    </lineage>
</organism>